<protein>
    <recommendedName>
        <fullName evidence="4">HAMP domain-containing protein</fullName>
    </recommendedName>
</protein>
<evidence type="ECO:0000313" key="2">
    <source>
        <dbReference type="EMBL" id="SCY91831.1"/>
    </source>
</evidence>
<proteinExistence type="predicted"/>
<dbReference type="OrthoDB" id="9812260at2"/>
<organism evidence="2 3">
    <name type="scientific">Paracoccus tibetensis</name>
    <dbReference type="NCBI Taxonomy" id="336292"/>
    <lineage>
        <taxon>Bacteria</taxon>
        <taxon>Pseudomonadati</taxon>
        <taxon>Pseudomonadota</taxon>
        <taxon>Alphaproteobacteria</taxon>
        <taxon>Rhodobacterales</taxon>
        <taxon>Paracoccaceae</taxon>
        <taxon>Paracoccus</taxon>
    </lineage>
</organism>
<sequence length="363" mass="38813">MTDLPRLTLRKAALFFALACLLVMLAVPSIFAVLRGDRFTDSTLDYAARFRTQAATQELARTLERDWRDLSHLAEQVPQLDPEGLGHLLTGASGDGSRISWLGFADLGGNVVAATNGLLVGVDVSQRPWFRGGLSGGFAGDVHDALLLAQLLGGEGGEPLRFIDLALPVRSPAGDPVGVLGMHINAAWLTAELRESAQLYGLDLFLLNPAGEVSAASTTEAPSARELQILRAAQTGVASGGRETWPDGRDYFSSIVPQVGYGDLPNFGWRMIGRLDATQLSFGVDLVRNGAHYALLLMIAAIGLLTVLFVRAVLVPISRLADSAGRISDGSQEYPANSRVTREAAQLSVALTRLQQDRISDQN</sequence>
<evidence type="ECO:0000256" key="1">
    <source>
        <dbReference type="SAM" id="Phobius"/>
    </source>
</evidence>
<keyword evidence="3" id="KW-1185">Reference proteome</keyword>
<dbReference type="Gene3D" id="6.10.340.10">
    <property type="match status" value="1"/>
</dbReference>
<dbReference type="AlphaFoldDB" id="A0A1G5JVA7"/>
<dbReference type="RefSeq" id="WP_090747659.1">
    <property type="nucleotide sequence ID" value="NZ_FMVT01000016.1"/>
</dbReference>
<dbReference type="EMBL" id="FMVT01000016">
    <property type="protein sequence ID" value="SCY91831.1"/>
    <property type="molecule type" value="Genomic_DNA"/>
</dbReference>
<evidence type="ECO:0000313" key="3">
    <source>
        <dbReference type="Proteomes" id="UP000199502"/>
    </source>
</evidence>
<accession>A0A1G5JVA7</accession>
<evidence type="ECO:0008006" key="4">
    <source>
        <dbReference type="Google" id="ProtNLM"/>
    </source>
</evidence>
<name>A0A1G5JVA7_9RHOB</name>
<gene>
    <name evidence="2" type="ORF">SAMN05660710_03459</name>
</gene>
<dbReference type="STRING" id="336292.SAMN05660710_03459"/>
<keyword evidence="1" id="KW-0472">Membrane</keyword>
<dbReference type="Proteomes" id="UP000199502">
    <property type="component" value="Unassembled WGS sequence"/>
</dbReference>
<keyword evidence="1" id="KW-0812">Transmembrane</keyword>
<dbReference type="Gene3D" id="3.30.450.20">
    <property type="entry name" value="PAS domain"/>
    <property type="match status" value="1"/>
</dbReference>
<feature type="transmembrane region" description="Helical" evidence="1">
    <location>
        <begin position="293"/>
        <end position="314"/>
    </location>
</feature>
<keyword evidence="1" id="KW-1133">Transmembrane helix</keyword>
<reference evidence="2 3" key="1">
    <citation type="submission" date="2016-10" db="EMBL/GenBank/DDBJ databases">
        <authorList>
            <person name="de Groot N.N."/>
        </authorList>
    </citation>
    <scope>NUCLEOTIDE SEQUENCE [LARGE SCALE GENOMIC DNA]</scope>
    <source>
        <strain evidence="2 3">CGMCC 1.8925</strain>
    </source>
</reference>